<dbReference type="AlphaFoldDB" id="A0A3S4SNB8"/>
<organism evidence="3 4">
    <name type="scientific">Actinomyces slackii</name>
    <dbReference type="NCBI Taxonomy" id="52774"/>
    <lineage>
        <taxon>Bacteria</taxon>
        <taxon>Bacillati</taxon>
        <taxon>Actinomycetota</taxon>
        <taxon>Actinomycetes</taxon>
        <taxon>Actinomycetales</taxon>
        <taxon>Actinomycetaceae</taxon>
        <taxon>Actinomyces</taxon>
    </lineage>
</organism>
<evidence type="ECO:0000313" key="4">
    <source>
        <dbReference type="Proteomes" id="UP000276899"/>
    </source>
</evidence>
<feature type="transmembrane region" description="Helical" evidence="1">
    <location>
        <begin position="464"/>
        <end position="481"/>
    </location>
</feature>
<keyword evidence="1" id="KW-1133">Transmembrane helix</keyword>
<dbReference type="Gene3D" id="3.40.630.10">
    <property type="entry name" value="Zn peptidases"/>
    <property type="match status" value="1"/>
</dbReference>
<keyword evidence="1" id="KW-0812">Transmembrane</keyword>
<evidence type="ECO:0000259" key="2">
    <source>
        <dbReference type="Pfam" id="PF04389"/>
    </source>
</evidence>
<gene>
    <name evidence="3" type="ORF">NCTC11923_00631</name>
</gene>
<feature type="transmembrane region" description="Helical" evidence="1">
    <location>
        <begin position="441"/>
        <end position="458"/>
    </location>
</feature>
<dbReference type="GO" id="GO:0008235">
    <property type="term" value="F:metalloexopeptidase activity"/>
    <property type="evidence" value="ECO:0007669"/>
    <property type="project" value="InterPro"/>
</dbReference>
<feature type="transmembrane region" description="Helical" evidence="1">
    <location>
        <begin position="375"/>
        <end position="401"/>
    </location>
</feature>
<feature type="transmembrane region" description="Helical" evidence="1">
    <location>
        <begin position="413"/>
        <end position="434"/>
    </location>
</feature>
<protein>
    <submittedName>
        <fullName evidence="3">Peptidase family M28</fullName>
    </submittedName>
</protein>
<name>A0A3S4SNB8_9ACTO</name>
<evidence type="ECO:0000256" key="1">
    <source>
        <dbReference type="SAM" id="Phobius"/>
    </source>
</evidence>
<dbReference type="SUPFAM" id="SSF53187">
    <property type="entry name" value="Zn-dependent exopeptidases"/>
    <property type="match status" value="1"/>
</dbReference>
<dbReference type="STRING" id="1278298.GCA_000428685_00154"/>
<feature type="transmembrane region" description="Helical" evidence="1">
    <location>
        <begin position="488"/>
        <end position="508"/>
    </location>
</feature>
<evidence type="ECO:0000313" key="3">
    <source>
        <dbReference type="EMBL" id="VEG74014.1"/>
    </source>
</evidence>
<dbReference type="InterPro" id="IPR007484">
    <property type="entry name" value="Peptidase_M28"/>
</dbReference>
<dbReference type="EMBL" id="LR134363">
    <property type="protein sequence ID" value="VEG74014.1"/>
    <property type="molecule type" value="Genomic_DNA"/>
</dbReference>
<dbReference type="PANTHER" id="PTHR12147">
    <property type="entry name" value="METALLOPEPTIDASE M28 FAMILY MEMBER"/>
    <property type="match status" value="1"/>
</dbReference>
<feature type="domain" description="Peptidase M28" evidence="2">
    <location>
        <begin position="109"/>
        <end position="307"/>
    </location>
</feature>
<dbReference type="Pfam" id="PF04389">
    <property type="entry name" value="Peptidase_M28"/>
    <property type="match status" value="1"/>
</dbReference>
<sequence length="541" mass="57746">MPLLGVLLAIAATASVLILPRPLPEDADPARFSAHRAMRHVETLADEPHSVPDTAAHDRARDDVVGMFRDLGYEPEIHADPMILNTWSGMVTEADRAWFRPIEDLESQNIVVRVPGASQRTLMLTAHYDSAASQEGDQVAPGDSHGAGDDGYGVATIIETLRALKAQGRQPENSLLIVITDAEEVGMVGALNEVTHHRETLDDVELIVNLEARGMSGPALMFETSQNNSAVMRRFLASAPNPVTTSFLPTVYRNMPNGTDLSVYLDEGFTGLNIAAISGGEHYHHATDAPEHANAATLQHYGDQVLGLTQAWLDDADALGLTADHDLHYFPLWRGMMVGYPEAVGLGIAAAALILGALAAWGLRPWRVRDALRVCWGVVWRSALIAVAATGLHYAVGFLGWGAMPGGVGPNPLLLWEFLGMVALGGAWLGRFIWRRRQEPAAAAAVVGMLMAATLACAVWAPGLSYIAALSLAALAVSLLVRGRAALLVRLLAAFAIALVFGLPIVLLHEAMSVNMLALPVIGALLPLGPLALVCLRDARL</sequence>
<dbReference type="KEGG" id="asla:NCTC11923_00631"/>
<dbReference type="PANTHER" id="PTHR12147:SF26">
    <property type="entry name" value="PEPTIDASE M28 DOMAIN-CONTAINING PROTEIN"/>
    <property type="match status" value="1"/>
</dbReference>
<dbReference type="Proteomes" id="UP000276899">
    <property type="component" value="Chromosome"/>
</dbReference>
<feature type="transmembrane region" description="Helical" evidence="1">
    <location>
        <begin position="514"/>
        <end position="536"/>
    </location>
</feature>
<feature type="transmembrane region" description="Helical" evidence="1">
    <location>
        <begin position="343"/>
        <end position="363"/>
    </location>
</feature>
<proteinExistence type="predicted"/>
<keyword evidence="4" id="KW-1185">Reference proteome</keyword>
<accession>A0A3S4SNB8</accession>
<dbReference type="GO" id="GO:0006508">
    <property type="term" value="P:proteolysis"/>
    <property type="evidence" value="ECO:0007669"/>
    <property type="project" value="InterPro"/>
</dbReference>
<keyword evidence="1" id="KW-0472">Membrane</keyword>
<dbReference type="InterPro" id="IPR045175">
    <property type="entry name" value="M28_fam"/>
</dbReference>
<reference evidence="3 4" key="1">
    <citation type="submission" date="2018-12" db="EMBL/GenBank/DDBJ databases">
        <authorList>
            <consortium name="Pathogen Informatics"/>
        </authorList>
    </citation>
    <scope>NUCLEOTIDE SEQUENCE [LARGE SCALE GENOMIC DNA]</scope>
    <source>
        <strain evidence="3 4">NCTC11923</strain>
    </source>
</reference>